<proteinExistence type="inferred from homology"/>
<keyword evidence="6" id="KW-0238">DNA-binding</keyword>
<dbReference type="Proteomes" id="UP000273982">
    <property type="component" value="Chromosome"/>
</dbReference>
<dbReference type="AlphaFoldDB" id="A0A3G8M2X1"/>
<dbReference type="SUPFAM" id="SSF143081">
    <property type="entry name" value="BB1717-like"/>
    <property type="match status" value="1"/>
</dbReference>
<dbReference type="Gene3D" id="3.90.1680.10">
    <property type="entry name" value="SOS response associated peptidase-like"/>
    <property type="match status" value="1"/>
</dbReference>
<dbReference type="EMBL" id="CP034086">
    <property type="protein sequence ID" value="AZG75655.1"/>
    <property type="molecule type" value="Genomic_DNA"/>
</dbReference>
<keyword evidence="3" id="KW-0227">DNA damage</keyword>
<gene>
    <name evidence="9" type="ORF">EHO51_02250</name>
</gene>
<evidence type="ECO:0000256" key="5">
    <source>
        <dbReference type="ARBA" id="ARBA00023124"/>
    </source>
</evidence>
<dbReference type="KEGG" id="mros:EHO51_02250"/>
<dbReference type="GO" id="GO:0006508">
    <property type="term" value="P:proteolysis"/>
    <property type="evidence" value="ECO:0007669"/>
    <property type="project" value="UniProtKB-KW"/>
</dbReference>
<dbReference type="GO" id="GO:0008233">
    <property type="term" value="F:peptidase activity"/>
    <property type="evidence" value="ECO:0007669"/>
    <property type="project" value="UniProtKB-KW"/>
</dbReference>
<dbReference type="GO" id="GO:0106300">
    <property type="term" value="P:protein-DNA covalent cross-linking repair"/>
    <property type="evidence" value="ECO:0007669"/>
    <property type="project" value="InterPro"/>
</dbReference>
<keyword evidence="2 8" id="KW-0645">Protease</keyword>
<keyword evidence="7" id="KW-0456">Lyase</keyword>
<evidence type="ECO:0000256" key="3">
    <source>
        <dbReference type="ARBA" id="ARBA00022763"/>
    </source>
</evidence>
<evidence type="ECO:0000256" key="4">
    <source>
        <dbReference type="ARBA" id="ARBA00022801"/>
    </source>
</evidence>
<accession>A0A3G8M2X1</accession>
<evidence type="ECO:0000313" key="10">
    <source>
        <dbReference type="Proteomes" id="UP000273982"/>
    </source>
</evidence>
<protein>
    <recommendedName>
        <fullName evidence="8">Abasic site processing protein</fullName>
        <ecNumber evidence="8">3.4.-.-</ecNumber>
    </recommendedName>
</protein>
<dbReference type="InterPro" id="IPR003738">
    <property type="entry name" value="SRAP"/>
</dbReference>
<reference evidence="9 10" key="1">
    <citation type="submission" date="2018-11" db="EMBL/GenBank/DDBJ databases">
        <title>Genome squencing of methanotrophic bacteria isolated from alkaline groundwater in Korea.</title>
        <authorList>
            <person name="Nguyen L.N."/>
        </authorList>
    </citation>
    <scope>NUCLEOTIDE SEQUENCE [LARGE SCALE GENOMIC DNA]</scope>
    <source>
        <strain evidence="9 10">GW6</strain>
    </source>
</reference>
<evidence type="ECO:0000313" key="9">
    <source>
        <dbReference type="EMBL" id="AZG75655.1"/>
    </source>
</evidence>
<dbReference type="GO" id="GO:0016829">
    <property type="term" value="F:lyase activity"/>
    <property type="evidence" value="ECO:0007669"/>
    <property type="project" value="UniProtKB-KW"/>
</dbReference>
<dbReference type="RefSeq" id="WP_124737521.1">
    <property type="nucleotide sequence ID" value="NZ_CP034086.1"/>
</dbReference>
<name>A0A3G8M2X1_9HYPH</name>
<evidence type="ECO:0000256" key="8">
    <source>
        <dbReference type="RuleBase" id="RU364100"/>
    </source>
</evidence>
<dbReference type="EC" id="3.4.-.-" evidence="8"/>
<evidence type="ECO:0000256" key="2">
    <source>
        <dbReference type="ARBA" id="ARBA00022670"/>
    </source>
</evidence>
<organism evidence="9 10">
    <name type="scientific">Methylocystis rosea</name>
    <dbReference type="NCBI Taxonomy" id="173366"/>
    <lineage>
        <taxon>Bacteria</taxon>
        <taxon>Pseudomonadati</taxon>
        <taxon>Pseudomonadota</taxon>
        <taxon>Alphaproteobacteria</taxon>
        <taxon>Hyphomicrobiales</taxon>
        <taxon>Methylocystaceae</taxon>
        <taxon>Methylocystis</taxon>
    </lineage>
</organism>
<keyword evidence="5" id="KW-0190">Covalent protein-DNA linkage</keyword>
<dbReference type="PANTHER" id="PTHR13604:SF0">
    <property type="entry name" value="ABASIC SITE PROCESSING PROTEIN HMCES"/>
    <property type="match status" value="1"/>
</dbReference>
<sequence length="247" mass="27452">MCGRFTQHLSWEELQRLADLFGQPRNLQPRYNVAPTTMIEVIRPTPAGNELVQMRWGFAPSWWKKPLRELPATFNARAETVAEKPMFRSAFASRRCIIPASGFYEWTGAKGARNPHYFTAPDGRPLALAGLCETCRDIESDATIDSATIIVGPANGWMRRFHDRMPVVLDWRDANAWMTGEDPGALLRAPFDEALQEWTVSPRVNRSGEADDDATLIAPSLAATDLIDRLGALSGEANQPSSKVVTP</sequence>
<evidence type="ECO:0000256" key="6">
    <source>
        <dbReference type="ARBA" id="ARBA00023125"/>
    </source>
</evidence>
<evidence type="ECO:0000256" key="7">
    <source>
        <dbReference type="ARBA" id="ARBA00023239"/>
    </source>
</evidence>
<dbReference type="Pfam" id="PF02586">
    <property type="entry name" value="SRAP"/>
    <property type="match status" value="1"/>
</dbReference>
<dbReference type="GO" id="GO:0003697">
    <property type="term" value="F:single-stranded DNA binding"/>
    <property type="evidence" value="ECO:0007669"/>
    <property type="project" value="InterPro"/>
</dbReference>
<dbReference type="InterPro" id="IPR036590">
    <property type="entry name" value="SRAP-like"/>
</dbReference>
<evidence type="ECO:0000256" key="1">
    <source>
        <dbReference type="ARBA" id="ARBA00008136"/>
    </source>
</evidence>
<keyword evidence="4 8" id="KW-0378">Hydrolase</keyword>
<comment type="similarity">
    <text evidence="1 8">Belongs to the SOS response-associated peptidase family.</text>
</comment>
<dbReference type="PANTHER" id="PTHR13604">
    <property type="entry name" value="DC12-RELATED"/>
    <property type="match status" value="1"/>
</dbReference>